<dbReference type="Pfam" id="PF01835">
    <property type="entry name" value="MG2"/>
    <property type="match status" value="1"/>
</dbReference>
<dbReference type="PANTHER" id="PTHR40094">
    <property type="entry name" value="ALPHA-2-MACROGLOBULIN HOMOLOG"/>
    <property type="match status" value="1"/>
</dbReference>
<gene>
    <name evidence="4" type="ORF">BACSTE_03349</name>
</gene>
<dbReference type="EMBL" id="ABFZ02000022">
    <property type="protein sequence ID" value="EDS14205.1"/>
    <property type="molecule type" value="Genomic_DNA"/>
</dbReference>
<organism evidence="4 5">
    <name type="scientific">Bacteroides stercoris ATCC 43183</name>
    <dbReference type="NCBI Taxonomy" id="449673"/>
    <lineage>
        <taxon>Bacteria</taxon>
        <taxon>Pseudomonadati</taxon>
        <taxon>Bacteroidota</taxon>
        <taxon>Bacteroidia</taxon>
        <taxon>Bacteroidales</taxon>
        <taxon>Bacteroidaceae</taxon>
        <taxon>Bacteroides</taxon>
    </lineage>
</organism>
<reference evidence="4 5" key="2">
    <citation type="submission" date="2007-11" db="EMBL/GenBank/DDBJ databases">
        <authorList>
            <person name="Fulton L."/>
            <person name="Clifton S."/>
            <person name="Fulton B."/>
            <person name="Xu J."/>
            <person name="Minx P."/>
            <person name="Pepin K.H."/>
            <person name="Johnson M."/>
            <person name="Thiruvilangam P."/>
            <person name="Bhonagiri V."/>
            <person name="Nash W.E."/>
            <person name="Mardis E.R."/>
            <person name="Wilson R.K."/>
        </authorList>
    </citation>
    <scope>NUCLEOTIDE SEQUENCE [LARGE SCALE GENOMIC DNA]</scope>
    <source>
        <strain evidence="4 5">ATCC 43183</strain>
    </source>
</reference>
<sequence length="1966" mass="222015">MQLIIQINLYCLIPDSHKKTKTNNNRIAMKKFQRFCTLFLLMIGLCSFALHAQSYAGLWRQVEQAQKKSLPQTVVKLTEKIYRKAELEKNAPQMLKAYICREAYQERLTPDSLYTNLKKLESWVESEKNLVNKAILHSLLAREYSDYMRHNRRQLSDRTALDVDEAPADIREWSTNLFVAKVDEHNLASLKDSVRLLEVSSKEYVPFVELEDGSRFYGHDMYHLLAARAVDTYQLLDGFQVDTLQRARINSVYINMINAYRHRVGAEDAVVLATLDYWKWKSTGGGISREPYTTYRERKERLDKEHLEVLDNLIREYGGREICAEVYIDKAGWLRGLGASYMDEVLQVCDEGVKRYPAYKRINELRNIRESVLQPYLNVSTQESVYPGDSLELNVGYRNLKGFTLNLYRTNLSEVPWMDAGINKAFYQKHARKLSATHFELKSSDSKSGKEGELLSGLQRMVLKCHVPDELGVYILQIVPDAATARTAEHFLVSTRFKVLTLSLPDNKMEVVTVDSRSGQPISGAKVSFYSAYNEENRKLVKTVITGTGGKAVVEWDKAIRSYVARKGTDTAMMPQNVYLNRYYERGESRPEEHITLLTDRALYRPGQTVYVKGIAYEQEADKAHVLAGKSYQVRLLDVNRKELVQKNVSTNEFGSFTTEFALPAVCLNGNFTIDVKNNASVSVRVEDYKRPTFEITFNPVEEAFCLGDTVDVTGNVKAYNGTAIQDVPLTYTVTRRSNRRYWGDGAVSLVSDTVQLDAKGNFSIPVVLKPDTDADNTGRERFSYQIEVAVTSDTGETQTSHYFLNATRRAYFFVSDISRELCKEDSISGMLSVMNAVNETLSMEGMCRLYPVLDSKTGKISDKPVYESAFMPGEKKDFTAWKQLPSGEYRLILSVRGRDGKEVSNADNAVNIVLFSLKDERPAVFMETFLYEKNTEFDATHPAIFYFGTSMKDAYVLVDVFGQKGRLESRTLSLNDSILRMEYPYREEYGDGVAVQFTFVKNGLLYTRRVELRKRLPERTLDMKWEVFRDRLRPGQEEEWKLVIKTPQGFPAAAEMLAMMYDASLDRIYSRNQSLSVYYNRYIPYYYWDISNNNGKSYAPYFPVRSWRVPVWHFDYFCSPYNGVAEVLQIVENDAVLCEPTIVGYGATRTKMETGRAVEVKYVPVQVEEGVADVVFESETIPLNEQALQPMADLRTNFAETAFFYPQLRTNEQGEVAFSFTMPQSLTRWNFRGYSHTKDMMTGMLDATAVTAKEFMLTPNMPRFVRVGDKTQIAAGIANLTGKAIKGTAVFTLFDPMTEKIISTGRQKFSVEAGKTASVSFRFDVTDRYELLGVRIVADGGTFSDGEQHLLPVLSDKEYITETLAMPVRGEETRTFSLDSLFNGNSRTATDRRLTVEFTGNPAWYAVQALPVLSEPSTDNAISWATAFYANTLAGYIANSQPRIKAVFDNWRLSGGTKETFLSRLEQNQDVKNILLGESPWLLEATTEAEQQQRIATLFDVNQLNYRNMASLLKLKELQGEDGAWSWFGGMSGNRYVTGYITGLLVRLSLLTDKALPEEAAMMKAKAFDYLNKEALKEYRAIRKAEKNGTKITVLSDATMEYMYLVSLGSVKLSGEYAKAFGYFLTKLGRNLESGTMIRKAQTAVILQKAGHKTEADEFIASIKEHLVQTDEMGAHFAFHANPYTWGMMPVPAHVAVMEALREAGGNDALVEEMKLWLLKQKQTTSWDSPVATADAVYALLCQGSNLLESKGDVRITLGDKVLETFSPAKTTVPGLGYVKEVFAQGSPEVKAKSVTVEKRDAGIAWGAVYTQFLSPISDVKQQGGALNIEKKLFVERISADGQKSLQPLTEVAQLFVGDKIVSRLTARLDRAMDFVQLKDQRGACFEPENSLSGYRWNNGVGYYAEVEDAGTNFFFDHLGKGVYVLEHSYRVARGGTYETGLATVQCAYAPEYASHSAGGTVIIK</sequence>
<dbReference type="InterPro" id="IPR051802">
    <property type="entry name" value="YfhM-like"/>
</dbReference>
<dbReference type="InterPro" id="IPR041246">
    <property type="entry name" value="Bact_MG10"/>
</dbReference>
<evidence type="ECO:0000256" key="2">
    <source>
        <dbReference type="SAM" id="Phobius"/>
    </source>
</evidence>
<dbReference type="Gene3D" id="2.60.40.1930">
    <property type="match status" value="1"/>
</dbReference>
<comment type="similarity">
    <text evidence="1">Belongs to the protease inhibitor I39 (alpha-2-macroglobulin) family. Bacterial alpha-2-macroglobulin subfamily.</text>
</comment>
<keyword evidence="2" id="KW-0812">Transmembrane</keyword>
<feature type="domain" description="Alpha-2-macroglobulin" evidence="3">
    <location>
        <begin position="1202"/>
        <end position="1292"/>
    </location>
</feature>
<dbReference type="InterPro" id="IPR008930">
    <property type="entry name" value="Terpenoid_cyclase/PrenylTrfase"/>
</dbReference>
<evidence type="ECO:0000259" key="3">
    <source>
        <dbReference type="SMART" id="SM01360"/>
    </source>
</evidence>
<dbReference type="Proteomes" id="UP000004713">
    <property type="component" value="Unassembled WGS sequence"/>
</dbReference>
<dbReference type="Pfam" id="PF00207">
    <property type="entry name" value="A2M"/>
    <property type="match status" value="1"/>
</dbReference>
<dbReference type="SMART" id="SM01360">
    <property type="entry name" value="A2M"/>
    <property type="match status" value="1"/>
</dbReference>
<comment type="caution">
    <text evidence="4">The sequence shown here is derived from an EMBL/GenBank/DDBJ whole genome shotgun (WGS) entry which is preliminary data.</text>
</comment>
<dbReference type="InterPro" id="IPR001599">
    <property type="entry name" value="Macroglobln_a2"/>
</dbReference>
<dbReference type="Gene3D" id="1.50.10.20">
    <property type="match status" value="1"/>
</dbReference>
<accession>B0NV12</accession>
<keyword evidence="2" id="KW-1133">Transmembrane helix</keyword>
<protein>
    <submittedName>
        <fullName evidence="4">Alpha-2-macroglobulin family protein</fullName>
    </submittedName>
</protein>
<evidence type="ECO:0000313" key="4">
    <source>
        <dbReference type="EMBL" id="EDS14205.1"/>
    </source>
</evidence>
<dbReference type="Pfam" id="PF17973">
    <property type="entry name" value="bMG10"/>
    <property type="match status" value="1"/>
</dbReference>
<dbReference type="GO" id="GO:0004866">
    <property type="term" value="F:endopeptidase inhibitor activity"/>
    <property type="evidence" value="ECO:0007669"/>
    <property type="project" value="InterPro"/>
</dbReference>
<dbReference type="InterPro" id="IPR002890">
    <property type="entry name" value="MG2"/>
</dbReference>
<reference evidence="4 5" key="1">
    <citation type="submission" date="2007-11" db="EMBL/GenBank/DDBJ databases">
        <title>Draft genome sequence of Bacteroides stercoris(ATCC 43183).</title>
        <authorList>
            <person name="Sudarsanam P."/>
            <person name="Ley R."/>
            <person name="Guruge J."/>
            <person name="Turnbaugh P.J."/>
            <person name="Mahowald M."/>
            <person name="Liep D."/>
            <person name="Gordon J."/>
        </authorList>
    </citation>
    <scope>NUCLEOTIDE SEQUENCE [LARGE SCALE GENOMIC DNA]</scope>
    <source>
        <strain evidence="4 5">ATCC 43183</strain>
    </source>
</reference>
<dbReference type="SUPFAM" id="SSF48239">
    <property type="entry name" value="Terpenoid cyclases/Protein prenyltransferases"/>
    <property type="match status" value="1"/>
</dbReference>
<evidence type="ECO:0000313" key="5">
    <source>
        <dbReference type="Proteomes" id="UP000004713"/>
    </source>
</evidence>
<feature type="transmembrane region" description="Helical" evidence="2">
    <location>
        <begin position="35"/>
        <end position="59"/>
    </location>
</feature>
<dbReference type="PANTHER" id="PTHR40094:SF1">
    <property type="entry name" value="UBIQUITIN DOMAIN-CONTAINING PROTEIN"/>
    <property type="match status" value="1"/>
</dbReference>
<evidence type="ECO:0000256" key="1">
    <source>
        <dbReference type="ARBA" id="ARBA00010556"/>
    </source>
</evidence>
<proteinExistence type="inferred from homology"/>
<keyword evidence="2" id="KW-0472">Membrane</keyword>
<dbReference type="eggNOG" id="COG2373">
    <property type="taxonomic scope" value="Bacteria"/>
</dbReference>
<dbReference type="HOGENOM" id="CLU_001849_0_0_10"/>
<name>B0NV12_BACSE</name>